<evidence type="ECO:0000256" key="1">
    <source>
        <dbReference type="SAM" id="MobiDB-lite"/>
    </source>
</evidence>
<reference evidence="3" key="2">
    <citation type="submission" date="2024-04" db="EMBL/GenBank/DDBJ databases">
        <authorList>
            <person name="Chen Y."/>
            <person name="Shah S."/>
            <person name="Dougan E. K."/>
            <person name="Thang M."/>
            <person name="Chan C."/>
        </authorList>
    </citation>
    <scope>NUCLEOTIDE SEQUENCE [LARGE SCALE GENOMIC DNA]</scope>
</reference>
<sequence>MRGPRKDVNVGPDLSPRSREKLKQELAELHQRMTKLWDERASKGDWDGVKADLAVYRLSGQEVVDDPRRTPEYRKQVVDGLGFGVDATPPTAGLNADDLGACRDVLSRKAAAFWLEGTPRTTVRSVAHDCVPTGPPVSLQPHSLKGESAAWVDERLEEEVQRGQLVRGASAWGSPPFPTKEAPAHKRSRKRRLVVDYRRVNARVLRSTYYCRKATDVLSQCAGSIWYSFVDAVTGFNQIQNTRRAMEVLAIVARSGKFLPVCLTFGPVNGPDDFSYVVDRAFGPGRGRQMKYTKEWIAYVDDLTVRTGRVIDKKFMTDKEFDEEIKRAMCGFPQLFGSESGPSFRVGSGFGEQVSVSRPDREAAGRVCGSPLDRGTMASWKKAHRGRRNPQKNWGDLEYALTRALRHGEYGMRGQLQADGGPSSGKAAVPVRLESLGDWVRALQGHSSDSGLRPHDFTSKVSLPGSTRLLHGTFKERVAGIAEKGLLAGGTGRVGEGRLFVHWSANAEGVEGNKAGVRGGADVAVLSTIDDLRDAARTRPKERATEVSIAVSEPISKKTTLEARGESGFNKNTAGGGRARARNPPPAGGGRSASPPQSGTVPLRLLQPELKLQHQRQETGDGGSLLGHGADRTAGVCECGTGFEHRLIEQDLLSDPGRLIEQDLLSDPGTRDLEITQSPSCQGLCIATWAFK</sequence>
<organism evidence="2">
    <name type="scientific">Cladocopium goreaui</name>
    <dbReference type="NCBI Taxonomy" id="2562237"/>
    <lineage>
        <taxon>Eukaryota</taxon>
        <taxon>Sar</taxon>
        <taxon>Alveolata</taxon>
        <taxon>Dinophyceae</taxon>
        <taxon>Suessiales</taxon>
        <taxon>Symbiodiniaceae</taxon>
        <taxon>Cladocopium</taxon>
    </lineage>
</organism>
<protein>
    <recommendedName>
        <fullName evidence="5">Reverse transcriptase domain-containing protein</fullName>
    </recommendedName>
</protein>
<name>A0A9P1GRW1_9DINO</name>
<keyword evidence="4" id="KW-1185">Reference proteome</keyword>
<evidence type="ECO:0000313" key="4">
    <source>
        <dbReference type="Proteomes" id="UP001152797"/>
    </source>
</evidence>
<feature type="non-terminal residue" evidence="2">
    <location>
        <position position="1"/>
    </location>
</feature>
<dbReference type="InterPro" id="IPR043502">
    <property type="entry name" value="DNA/RNA_pol_sf"/>
</dbReference>
<dbReference type="InterPro" id="IPR051320">
    <property type="entry name" value="Viral_Replic_Matur_Polypro"/>
</dbReference>
<dbReference type="PANTHER" id="PTHR33064:SF37">
    <property type="entry name" value="RIBONUCLEASE H"/>
    <property type="match status" value="1"/>
</dbReference>
<dbReference type="PANTHER" id="PTHR33064">
    <property type="entry name" value="POL PROTEIN"/>
    <property type="match status" value="1"/>
</dbReference>
<dbReference type="EMBL" id="CAMXCT010006779">
    <property type="protein sequence ID" value="CAI4019917.1"/>
    <property type="molecule type" value="Genomic_DNA"/>
</dbReference>
<comment type="caution">
    <text evidence="2">The sequence shown here is derived from an EMBL/GenBank/DDBJ whole genome shotgun (WGS) entry which is preliminary data.</text>
</comment>
<dbReference type="SUPFAM" id="SSF56672">
    <property type="entry name" value="DNA/RNA polymerases"/>
    <property type="match status" value="1"/>
</dbReference>
<evidence type="ECO:0008006" key="5">
    <source>
        <dbReference type="Google" id="ProtNLM"/>
    </source>
</evidence>
<gene>
    <name evidence="2" type="ORF">C1SCF055_LOCUS44374</name>
</gene>
<proteinExistence type="predicted"/>
<dbReference type="OrthoDB" id="424987at2759"/>
<accession>A0A9P1GRW1</accession>
<dbReference type="Gene3D" id="3.10.10.10">
    <property type="entry name" value="HIV Type 1 Reverse Transcriptase, subunit A, domain 1"/>
    <property type="match status" value="1"/>
</dbReference>
<evidence type="ECO:0000313" key="3">
    <source>
        <dbReference type="EMBL" id="CAL1173292.1"/>
    </source>
</evidence>
<evidence type="ECO:0000313" key="2">
    <source>
        <dbReference type="EMBL" id="CAI4019917.1"/>
    </source>
</evidence>
<feature type="region of interest" description="Disordered" evidence="1">
    <location>
        <begin position="1"/>
        <end position="20"/>
    </location>
</feature>
<reference evidence="2" key="1">
    <citation type="submission" date="2022-10" db="EMBL/GenBank/DDBJ databases">
        <authorList>
            <person name="Chen Y."/>
            <person name="Dougan E. K."/>
            <person name="Chan C."/>
            <person name="Rhodes N."/>
            <person name="Thang M."/>
        </authorList>
    </citation>
    <scope>NUCLEOTIDE SEQUENCE</scope>
</reference>
<dbReference type="Proteomes" id="UP001152797">
    <property type="component" value="Unassembled WGS sequence"/>
</dbReference>
<dbReference type="EMBL" id="CAMXCT030006779">
    <property type="protein sequence ID" value="CAL4807229.1"/>
    <property type="molecule type" value="Genomic_DNA"/>
</dbReference>
<dbReference type="InterPro" id="IPR043128">
    <property type="entry name" value="Rev_trsase/Diguanyl_cyclase"/>
</dbReference>
<dbReference type="EMBL" id="CAMXCT020006779">
    <property type="protein sequence ID" value="CAL1173292.1"/>
    <property type="molecule type" value="Genomic_DNA"/>
</dbReference>
<dbReference type="Gene3D" id="3.30.70.270">
    <property type="match status" value="1"/>
</dbReference>
<dbReference type="AlphaFoldDB" id="A0A9P1GRW1"/>
<feature type="region of interest" description="Disordered" evidence="1">
    <location>
        <begin position="558"/>
        <end position="601"/>
    </location>
</feature>